<dbReference type="GO" id="GO:0005829">
    <property type="term" value="C:cytosol"/>
    <property type="evidence" value="ECO:0007669"/>
    <property type="project" value="TreeGrafter"/>
</dbReference>
<keyword evidence="2" id="KW-0067">ATP-binding</keyword>
<dbReference type="PATRIC" id="fig|1308866.3.peg.2395"/>
<reference evidence="6 7" key="1">
    <citation type="submission" date="2013-03" db="EMBL/GenBank/DDBJ databases">
        <title>Draft genome sequence of Gracibacillus halophilus YIM-C55.5, a moderately halophilic and thermophilic organism from the Xiaochaidamu salt lake.</title>
        <authorList>
            <person name="Sugumar T."/>
            <person name="Polireddy D.R."/>
            <person name="Antony A."/>
            <person name="Madhava Y.R."/>
            <person name="Sivakumar N."/>
        </authorList>
    </citation>
    <scope>NUCLEOTIDE SEQUENCE [LARGE SCALE GENOMIC DNA]</scope>
    <source>
        <strain evidence="6 7">YIM-C55.5</strain>
    </source>
</reference>
<dbReference type="InterPro" id="IPR027417">
    <property type="entry name" value="P-loop_NTPase"/>
</dbReference>
<dbReference type="STRING" id="1308866.J416_11852"/>
<dbReference type="Gene3D" id="3.40.50.300">
    <property type="entry name" value="P-loop containing nucleotide triphosphate hydrolases"/>
    <property type="match status" value="1"/>
</dbReference>
<keyword evidence="4" id="KW-0812">Transmembrane</keyword>
<evidence type="ECO:0000256" key="1">
    <source>
        <dbReference type="ARBA" id="ARBA00022741"/>
    </source>
</evidence>
<dbReference type="PANTHER" id="PTHR11361:SF152">
    <property type="entry name" value="DNA MISMATCH REPAIR PROTEIN"/>
    <property type="match status" value="1"/>
</dbReference>
<feature type="transmembrane region" description="Helical" evidence="4">
    <location>
        <begin position="184"/>
        <end position="202"/>
    </location>
</feature>
<dbReference type="SMART" id="SM00534">
    <property type="entry name" value="MUTSac"/>
    <property type="match status" value="1"/>
</dbReference>
<dbReference type="InterPro" id="IPR000432">
    <property type="entry name" value="DNA_mismatch_repair_MutS_C"/>
</dbReference>
<keyword evidence="4" id="KW-1133">Transmembrane helix</keyword>
<organism evidence="6 7">
    <name type="scientific">Gracilibacillus halophilus YIM-C55.5</name>
    <dbReference type="NCBI Taxonomy" id="1308866"/>
    <lineage>
        <taxon>Bacteria</taxon>
        <taxon>Bacillati</taxon>
        <taxon>Bacillota</taxon>
        <taxon>Bacilli</taxon>
        <taxon>Bacillales</taxon>
        <taxon>Bacillaceae</taxon>
        <taxon>Gracilibacillus</taxon>
    </lineage>
</organism>
<dbReference type="OrthoDB" id="9802448at2"/>
<dbReference type="PANTHER" id="PTHR11361">
    <property type="entry name" value="DNA MISMATCH REPAIR PROTEIN MUTS FAMILY MEMBER"/>
    <property type="match status" value="1"/>
</dbReference>
<evidence type="ECO:0000256" key="2">
    <source>
        <dbReference type="ARBA" id="ARBA00022840"/>
    </source>
</evidence>
<dbReference type="Pfam" id="PF00488">
    <property type="entry name" value="MutS_V"/>
    <property type="match status" value="1"/>
</dbReference>
<dbReference type="GO" id="GO:0030983">
    <property type="term" value="F:mismatched DNA binding"/>
    <property type="evidence" value="ECO:0007669"/>
    <property type="project" value="InterPro"/>
</dbReference>
<feature type="transmembrane region" description="Helical" evidence="4">
    <location>
        <begin position="6"/>
        <end position="23"/>
    </location>
</feature>
<proteinExistence type="predicted"/>
<evidence type="ECO:0000313" key="6">
    <source>
        <dbReference type="EMBL" id="ENH96196.1"/>
    </source>
</evidence>
<keyword evidence="1" id="KW-0547">Nucleotide-binding</keyword>
<dbReference type="GO" id="GO:0006298">
    <property type="term" value="P:mismatch repair"/>
    <property type="evidence" value="ECO:0007669"/>
    <property type="project" value="InterPro"/>
</dbReference>
<evidence type="ECO:0000256" key="4">
    <source>
        <dbReference type="SAM" id="Phobius"/>
    </source>
</evidence>
<feature type="transmembrane region" description="Helical" evidence="4">
    <location>
        <begin position="161"/>
        <end position="178"/>
    </location>
</feature>
<dbReference type="AlphaFoldDB" id="N4WSQ2"/>
<dbReference type="SUPFAM" id="SSF52540">
    <property type="entry name" value="P-loop containing nucleoside triphosphate hydrolases"/>
    <property type="match status" value="1"/>
</dbReference>
<accession>N4WSQ2</accession>
<keyword evidence="3" id="KW-0238">DNA-binding</keyword>
<keyword evidence="4" id="KW-0472">Membrane</keyword>
<protein>
    <submittedName>
        <fullName evidence="6">DNA mismatch repair protein MutS</fullName>
    </submittedName>
</protein>
<evidence type="ECO:0000256" key="3">
    <source>
        <dbReference type="ARBA" id="ARBA00023125"/>
    </source>
</evidence>
<evidence type="ECO:0000313" key="7">
    <source>
        <dbReference type="Proteomes" id="UP000012283"/>
    </source>
</evidence>
<dbReference type="Proteomes" id="UP000012283">
    <property type="component" value="Unassembled WGS sequence"/>
</dbReference>
<name>N4WSQ2_9BACI</name>
<gene>
    <name evidence="6" type="ORF">J416_11852</name>
</gene>
<dbReference type="RefSeq" id="WP_003471915.1">
    <property type="nucleotide sequence ID" value="NZ_APML01000055.1"/>
</dbReference>
<dbReference type="EMBL" id="APML01000055">
    <property type="protein sequence ID" value="ENH96196.1"/>
    <property type="molecule type" value="Genomic_DNA"/>
</dbReference>
<dbReference type="eggNOG" id="COG0249">
    <property type="taxonomic scope" value="Bacteria"/>
</dbReference>
<dbReference type="GO" id="GO:0005524">
    <property type="term" value="F:ATP binding"/>
    <property type="evidence" value="ECO:0007669"/>
    <property type="project" value="UniProtKB-KW"/>
</dbReference>
<comment type="caution">
    <text evidence="6">The sequence shown here is derived from an EMBL/GenBank/DDBJ whole genome shotgun (WGS) entry which is preliminary data.</text>
</comment>
<keyword evidence="7" id="KW-1185">Reference proteome</keyword>
<feature type="domain" description="DNA mismatch repair proteins mutS family" evidence="5">
    <location>
        <begin position="357"/>
        <end position="543"/>
    </location>
</feature>
<dbReference type="InterPro" id="IPR045076">
    <property type="entry name" value="MutS"/>
</dbReference>
<evidence type="ECO:0000259" key="5">
    <source>
        <dbReference type="SMART" id="SM00534"/>
    </source>
</evidence>
<dbReference type="GO" id="GO:0140664">
    <property type="term" value="F:ATP-dependent DNA damage sensor activity"/>
    <property type="evidence" value="ECO:0007669"/>
    <property type="project" value="InterPro"/>
</dbReference>
<sequence>MNLQLVFMLIILVLSLYLIYRSIKKQKNKILLQIKKEWTKKSFSRKFEPLNSVKSYWNQQSKKNTFVIDDITWNDLSMDQLFTEINFTHTSPGAEKLYSLLRNIQFQNNNVKNEEEFIQLLKNDNTLRENIQLCLGQMGKKNYSETFRFFYSVNDKYMKHTYLYVFLSLLPILSSFLFLISSKLAIIIFVLCMMLNGFIYHIHKREYEYNFDALSYVTTLINCSKKLMKIEHPSFVTKRKIIKRNLRKLGNISLLGSFISSNSGNNSELIMDYIRIFFLIDFIAYNRILKKIENNRKEYSCLWHVVSDIDSFLAIAYFRHKYNNYCIPEFVEDMVFIAEDLYHPLVEKPVPNNITIRNNVLITGSNASGKSTFIKSVAINSILAQTMNTALATKLTLKPSNVLTSMAINDDIISGDSYFIAEIKSLKRIIDAINEGEACLTFIDEILRGTNTIERISASSSILKWIFYKKNNLSIVASHDIELTEIIDNFFDSYHFSESVNSNSIWFDYKIKSGPSYTKNAIKLLRNVNFPDDIVRTSADLAESFVQNRDWPTFKQLDIF</sequence>